<reference evidence="1 2" key="1">
    <citation type="journal article" date="2013" name="Curr. Biol.">
        <title>Shared signatures of parasitism and phylogenomics unite Cryptomycota and microsporidia.</title>
        <authorList>
            <person name="James T.Y."/>
            <person name="Pelin A."/>
            <person name="Bonen L."/>
            <person name="Ahrendt S."/>
            <person name="Sain D."/>
            <person name="Corradi N."/>
            <person name="Stajich J.E."/>
        </authorList>
    </citation>
    <scope>NUCLEOTIDE SEQUENCE [LARGE SCALE GENOMIC DNA]</scope>
    <source>
        <strain evidence="1 2">CSF55</strain>
    </source>
</reference>
<dbReference type="OrthoDB" id="10020333at2759"/>
<keyword evidence="2" id="KW-1185">Reference proteome</keyword>
<organism evidence="1 2">
    <name type="scientific">Rozella allomycis (strain CSF55)</name>
    <dbReference type="NCBI Taxonomy" id="988480"/>
    <lineage>
        <taxon>Eukaryota</taxon>
        <taxon>Fungi</taxon>
        <taxon>Fungi incertae sedis</taxon>
        <taxon>Cryptomycota</taxon>
        <taxon>Cryptomycota incertae sedis</taxon>
        <taxon>Rozella</taxon>
    </lineage>
</organism>
<protein>
    <submittedName>
        <fullName evidence="1">Uncharacterized protein</fullName>
    </submittedName>
</protein>
<gene>
    <name evidence="1" type="ORF">O9G_000903</name>
</gene>
<dbReference type="HOGENOM" id="CLU_2456022_0_0_1"/>
<sequence>MTKKQKSGKSDGTTALDLYKKLISNEIIPLLEQFPSVKYLPIERVGGGSFSEVYKAIDIFADEYDNSSYRFSVYVPPKEERESAGLIFI</sequence>
<proteinExistence type="predicted"/>
<dbReference type="AlphaFoldDB" id="A0A075ARU9"/>
<evidence type="ECO:0000313" key="2">
    <source>
        <dbReference type="Proteomes" id="UP000030755"/>
    </source>
</evidence>
<accession>A0A075ARU9</accession>
<evidence type="ECO:0000313" key="1">
    <source>
        <dbReference type="EMBL" id="EPZ31258.1"/>
    </source>
</evidence>
<name>A0A075ARU9_ROZAC</name>
<dbReference type="EMBL" id="KE561265">
    <property type="protein sequence ID" value="EPZ31258.1"/>
    <property type="molecule type" value="Genomic_DNA"/>
</dbReference>
<dbReference type="Proteomes" id="UP000030755">
    <property type="component" value="Unassembled WGS sequence"/>
</dbReference>